<evidence type="ECO:0000256" key="1">
    <source>
        <dbReference type="SAM" id="MobiDB-lite"/>
    </source>
</evidence>
<proteinExistence type="predicted"/>
<dbReference type="AlphaFoldDB" id="A0A0A8ZZH9"/>
<accession>A0A0A8ZZH9</accession>
<organism evidence="2">
    <name type="scientific">Arundo donax</name>
    <name type="common">Giant reed</name>
    <name type="synonym">Donax arundinaceus</name>
    <dbReference type="NCBI Taxonomy" id="35708"/>
    <lineage>
        <taxon>Eukaryota</taxon>
        <taxon>Viridiplantae</taxon>
        <taxon>Streptophyta</taxon>
        <taxon>Embryophyta</taxon>
        <taxon>Tracheophyta</taxon>
        <taxon>Spermatophyta</taxon>
        <taxon>Magnoliopsida</taxon>
        <taxon>Liliopsida</taxon>
        <taxon>Poales</taxon>
        <taxon>Poaceae</taxon>
        <taxon>PACMAD clade</taxon>
        <taxon>Arundinoideae</taxon>
        <taxon>Arundineae</taxon>
        <taxon>Arundo</taxon>
    </lineage>
</organism>
<dbReference type="EMBL" id="GBRH01255760">
    <property type="protein sequence ID" value="JAD42135.1"/>
    <property type="molecule type" value="Transcribed_RNA"/>
</dbReference>
<protein>
    <submittedName>
        <fullName evidence="2">Uncharacterized protein</fullName>
    </submittedName>
</protein>
<reference evidence="2" key="1">
    <citation type="submission" date="2014-09" db="EMBL/GenBank/DDBJ databases">
        <authorList>
            <person name="Magalhaes I.L.F."/>
            <person name="Oliveira U."/>
            <person name="Santos F.R."/>
            <person name="Vidigal T.H.D.A."/>
            <person name="Brescovit A.D."/>
            <person name="Santos A.J."/>
        </authorList>
    </citation>
    <scope>NUCLEOTIDE SEQUENCE</scope>
    <source>
        <tissue evidence="2">Shoot tissue taken approximately 20 cm above the soil surface</tissue>
    </source>
</reference>
<sequence length="57" mass="6098">MWCGDEPRREGTSDPTCSAFMDSSVRVPGDGGDIMVMPHRPENISITGSVGDDVTLD</sequence>
<reference evidence="2" key="2">
    <citation type="journal article" date="2015" name="Data Brief">
        <title>Shoot transcriptome of the giant reed, Arundo donax.</title>
        <authorList>
            <person name="Barrero R.A."/>
            <person name="Guerrero F.D."/>
            <person name="Moolhuijzen P."/>
            <person name="Goolsby J.A."/>
            <person name="Tidwell J."/>
            <person name="Bellgard S.E."/>
            <person name="Bellgard M.I."/>
        </authorList>
    </citation>
    <scope>NUCLEOTIDE SEQUENCE</scope>
    <source>
        <tissue evidence="2">Shoot tissue taken approximately 20 cm above the soil surface</tissue>
    </source>
</reference>
<feature type="region of interest" description="Disordered" evidence="1">
    <location>
        <begin position="1"/>
        <end position="22"/>
    </location>
</feature>
<name>A0A0A8ZZH9_ARUDO</name>
<evidence type="ECO:0000313" key="2">
    <source>
        <dbReference type="EMBL" id="JAD42135.1"/>
    </source>
</evidence>
<feature type="compositionally biased region" description="Basic and acidic residues" evidence="1">
    <location>
        <begin position="1"/>
        <end position="12"/>
    </location>
</feature>